<accession>A0A6G7PTT4</accession>
<dbReference type="GO" id="GO:0046047">
    <property type="term" value="P:TTP catabolic process"/>
    <property type="evidence" value="ECO:0007669"/>
    <property type="project" value="TreeGrafter"/>
</dbReference>
<evidence type="ECO:0000256" key="2">
    <source>
        <dbReference type="ARBA" id="ARBA00061115"/>
    </source>
</evidence>
<dbReference type="Gene3D" id="1.10.287.1080">
    <property type="entry name" value="MazG-like"/>
    <property type="match status" value="2"/>
</dbReference>
<feature type="domain" description="NTP pyrophosphohydrolase MazG-like" evidence="5">
    <location>
        <begin position="170"/>
        <end position="232"/>
    </location>
</feature>
<dbReference type="GO" id="GO:0006203">
    <property type="term" value="P:dGTP catabolic process"/>
    <property type="evidence" value="ECO:0007669"/>
    <property type="project" value="TreeGrafter"/>
</dbReference>
<dbReference type="GO" id="GO:0046052">
    <property type="term" value="P:UTP catabolic process"/>
    <property type="evidence" value="ECO:0007669"/>
    <property type="project" value="TreeGrafter"/>
</dbReference>
<gene>
    <name evidence="6" type="primary">mazG</name>
    <name evidence="6" type="ORF">G4V39_00600</name>
</gene>
<evidence type="ECO:0000313" key="6">
    <source>
        <dbReference type="EMBL" id="QIJ70858.1"/>
    </source>
</evidence>
<dbReference type="NCBIfam" id="TIGR00444">
    <property type="entry name" value="mazG"/>
    <property type="match status" value="1"/>
</dbReference>
<dbReference type="GO" id="GO:0006950">
    <property type="term" value="P:response to stress"/>
    <property type="evidence" value="ECO:0007669"/>
    <property type="project" value="UniProtKB-ARBA"/>
</dbReference>
<dbReference type="InterPro" id="IPR048015">
    <property type="entry name" value="NTP-PPase_MazG-like_N"/>
</dbReference>
<dbReference type="InterPro" id="IPR011551">
    <property type="entry name" value="NTP_PyrPHydrolase_MazG"/>
</dbReference>
<evidence type="ECO:0000256" key="1">
    <source>
        <dbReference type="ARBA" id="ARBA00052141"/>
    </source>
</evidence>
<dbReference type="GO" id="GO:0047693">
    <property type="term" value="F:ATP diphosphatase activity"/>
    <property type="evidence" value="ECO:0007669"/>
    <property type="project" value="UniProtKB-EC"/>
</dbReference>
<dbReference type="KEGG" id="tav:G4V39_00600"/>
<dbReference type="GO" id="GO:0046076">
    <property type="term" value="P:dTTP catabolic process"/>
    <property type="evidence" value="ECO:0007669"/>
    <property type="project" value="TreeGrafter"/>
</dbReference>
<dbReference type="PANTHER" id="PTHR30522">
    <property type="entry name" value="NUCLEOSIDE TRIPHOSPHATE PYROPHOSPHOHYDROLASE"/>
    <property type="match status" value="1"/>
</dbReference>
<dbReference type="FunFam" id="1.10.287.1080:FF:000003">
    <property type="entry name" value="Nucleoside triphosphate pyrophosphohydrolase"/>
    <property type="match status" value="1"/>
</dbReference>
<protein>
    <recommendedName>
        <fullName evidence="4">Nucleoside triphosphate pyrophosphohydrolase</fullName>
        <ecNumber evidence="3">3.6.1.8</ecNumber>
    </recommendedName>
</protein>
<proteinExistence type="inferred from homology"/>
<comment type="similarity">
    <text evidence="2">Belongs to the nucleoside triphosphate pyrophosphohydrolase family.</text>
</comment>
<dbReference type="EMBL" id="CP048877">
    <property type="protein sequence ID" value="QIJ70858.1"/>
    <property type="molecule type" value="Genomic_DNA"/>
</dbReference>
<dbReference type="InterPro" id="IPR048011">
    <property type="entry name" value="NTP-PPase_MazG-like_C"/>
</dbReference>
<dbReference type="Pfam" id="PF03819">
    <property type="entry name" value="MazG"/>
    <property type="match status" value="2"/>
</dbReference>
<evidence type="ECO:0000313" key="7">
    <source>
        <dbReference type="Proteomes" id="UP000502179"/>
    </source>
</evidence>
<dbReference type="EC" id="3.6.1.8" evidence="3"/>
<feature type="domain" description="NTP pyrophosphohydrolase MazG-like" evidence="5">
    <location>
        <begin position="33"/>
        <end position="106"/>
    </location>
</feature>
<organism evidence="6 7">
    <name type="scientific">Thermosulfuriphilus ammonigenes</name>
    <dbReference type="NCBI Taxonomy" id="1936021"/>
    <lineage>
        <taxon>Bacteria</taxon>
        <taxon>Pseudomonadati</taxon>
        <taxon>Thermodesulfobacteriota</taxon>
        <taxon>Thermodesulfobacteria</taxon>
        <taxon>Thermodesulfobacteriales</taxon>
        <taxon>Thermodesulfobacteriaceae</taxon>
        <taxon>Thermosulfuriphilus</taxon>
    </lineage>
</organism>
<dbReference type="SUPFAM" id="SSF101386">
    <property type="entry name" value="all-alpha NTP pyrophosphatases"/>
    <property type="match status" value="2"/>
</dbReference>
<sequence>MDRVRSSGEGFERLVEIVRRLRAPDGCPWDRKQTPLSLKKYLLEEAYEAVEAIDEGDAAHIAEELGDLLFLIIFVAYLYEEKGAFDLRGLLEQTAAKMIRRHPHVFGEKQAQSAEEVINNWQKIKEAEARKTSEPRSSVLGNLPRTLPALQQAYRVGERASRVGFDWSGPKDLWPKVEEELNELKEAIARGEKEATFAELGDLLFTLVNLSRHLGINPEEALRQTIERFIQRFILMERKFEARGRRLREASLAEMDAVWEEIKSEEV</sequence>
<dbReference type="CDD" id="cd11529">
    <property type="entry name" value="NTP-PPase_MazG_Cterm"/>
    <property type="match status" value="1"/>
</dbReference>
<evidence type="ECO:0000259" key="5">
    <source>
        <dbReference type="Pfam" id="PF03819"/>
    </source>
</evidence>
<keyword evidence="7" id="KW-1185">Reference proteome</keyword>
<dbReference type="FunFam" id="1.10.287.1080:FF:000001">
    <property type="entry name" value="Nucleoside triphosphate pyrophosphohydrolase"/>
    <property type="match status" value="1"/>
</dbReference>
<dbReference type="AlphaFoldDB" id="A0A6G7PTT4"/>
<dbReference type="CDD" id="cd11528">
    <property type="entry name" value="NTP-PPase_MazG_Nterm"/>
    <property type="match status" value="1"/>
</dbReference>
<dbReference type="PANTHER" id="PTHR30522:SF0">
    <property type="entry name" value="NUCLEOSIDE TRIPHOSPHATE PYROPHOSPHOHYDROLASE"/>
    <property type="match status" value="1"/>
</dbReference>
<dbReference type="Proteomes" id="UP000502179">
    <property type="component" value="Chromosome"/>
</dbReference>
<dbReference type="NCBIfam" id="NF007113">
    <property type="entry name" value="PRK09562.1"/>
    <property type="match status" value="1"/>
</dbReference>
<dbReference type="InterPro" id="IPR004518">
    <property type="entry name" value="MazG-like_dom"/>
</dbReference>
<dbReference type="RefSeq" id="WP_166031081.1">
    <property type="nucleotide sequence ID" value="NZ_CP048877.1"/>
</dbReference>
<dbReference type="GO" id="GO:0046081">
    <property type="term" value="P:dUTP catabolic process"/>
    <property type="evidence" value="ECO:0007669"/>
    <property type="project" value="TreeGrafter"/>
</dbReference>
<dbReference type="GO" id="GO:0046061">
    <property type="term" value="P:dATP catabolic process"/>
    <property type="evidence" value="ECO:0007669"/>
    <property type="project" value="TreeGrafter"/>
</dbReference>
<evidence type="ECO:0000256" key="4">
    <source>
        <dbReference type="ARBA" id="ARBA00074799"/>
    </source>
</evidence>
<keyword evidence="6" id="KW-0378">Hydrolase</keyword>
<evidence type="ECO:0000256" key="3">
    <source>
        <dbReference type="ARBA" id="ARBA00066372"/>
    </source>
</evidence>
<comment type="catalytic activity">
    <reaction evidence="1">
        <text>ATP + H2O = AMP + diphosphate + H(+)</text>
        <dbReference type="Rhea" id="RHEA:14245"/>
        <dbReference type="ChEBI" id="CHEBI:15377"/>
        <dbReference type="ChEBI" id="CHEBI:15378"/>
        <dbReference type="ChEBI" id="CHEBI:30616"/>
        <dbReference type="ChEBI" id="CHEBI:33019"/>
        <dbReference type="ChEBI" id="CHEBI:456215"/>
        <dbReference type="EC" id="3.6.1.8"/>
    </reaction>
</comment>
<name>A0A6G7PTT4_9BACT</name>
<reference evidence="6 7" key="1">
    <citation type="submission" date="2020-02" db="EMBL/GenBank/DDBJ databases">
        <title>Genome analysis of Thermosulfuriphilus ammonigenes ST65T, an anaerobic thermophilic chemolithoautotrophic bacterium isolated from a deep-sea hydrothermal vent.</title>
        <authorList>
            <person name="Slobodkina G."/>
            <person name="Allioux M."/>
            <person name="Merkel A."/>
            <person name="Alain K."/>
            <person name="Jebbar M."/>
            <person name="Slobodkin A."/>
        </authorList>
    </citation>
    <scope>NUCLEOTIDE SEQUENCE [LARGE SCALE GENOMIC DNA]</scope>
    <source>
        <strain evidence="6 7">ST65</strain>
    </source>
</reference>